<dbReference type="CDD" id="cd13868">
    <property type="entry name" value="CuRO_2_CotA_like"/>
    <property type="match status" value="1"/>
</dbReference>
<evidence type="ECO:0000313" key="3">
    <source>
        <dbReference type="EMBL" id="SHF18719.1"/>
    </source>
</evidence>
<reference evidence="3 4" key="1">
    <citation type="submission" date="2016-11" db="EMBL/GenBank/DDBJ databases">
        <authorList>
            <person name="Jaros S."/>
            <person name="Januszkiewicz K."/>
            <person name="Wedrychowicz H."/>
        </authorList>
    </citation>
    <scope>NUCLEOTIDE SEQUENCE [LARGE SCALE GENOMIC DNA]</scope>
    <source>
        <strain evidence="3 4">DSM 17918</strain>
    </source>
</reference>
<dbReference type="PANTHER" id="PTHR48267">
    <property type="entry name" value="CUPREDOXIN SUPERFAMILY PROTEIN"/>
    <property type="match status" value="1"/>
</dbReference>
<sequence length="353" mass="40186">MKQIKQRLHRYFPETTVWGYEGSYPGPIIEAERNRPIAVKWINSLPNKHLLPVDHTVHGCMNTPEVRTVVHLHGGNVPAVCDGHPEAWFTRKYRETGPAFSTGVYYYPNNQEAAMLWYHDHALGITRLNVYAGLAGLYYIRDKHERSLNLPRGKHEIPLVIQDRSFNKDGSLFYPSQPEPPVPGVDPSIVPEFFGNTILVNGKVWPYLNVEPRKYRLRILNGSNSRFYRLRFSTGQSFYQIGTDVGLLERSVEVTTITLAPAERADVIVDFSGYEGEKILLLNDAPTPFPDGNPPDPDTTGQIMQFRVGYPYFVHDNSRIPHHLCRIEWLSESSAVKVRDQKLVESVDECGSL</sequence>
<comment type="similarity">
    <text evidence="1">Belongs to the multicopper oxidase family.</text>
</comment>
<feature type="domain" description="Plastocyanin-like" evidence="2">
    <location>
        <begin position="14"/>
        <end position="51"/>
    </location>
</feature>
<dbReference type="InterPro" id="IPR011707">
    <property type="entry name" value="Cu-oxidase-like_N"/>
</dbReference>
<gene>
    <name evidence="3" type="ORF">SAMN02746089_01438</name>
</gene>
<dbReference type="Pfam" id="PF07732">
    <property type="entry name" value="Cu-oxidase_3"/>
    <property type="match status" value="2"/>
</dbReference>
<accession>A0A1M4ZKY4</accession>
<dbReference type="GO" id="GO:0005507">
    <property type="term" value="F:copper ion binding"/>
    <property type="evidence" value="ECO:0007669"/>
    <property type="project" value="InterPro"/>
</dbReference>
<dbReference type="STRING" id="1121256.SAMN02746089_01438"/>
<proteinExistence type="inferred from homology"/>
<dbReference type="SUPFAM" id="SSF49503">
    <property type="entry name" value="Cupredoxins"/>
    <property type="match status" value="2"/>
</dbReference>
<name>A0A1M4ZKY4_9THEO</name>
<dbReference type="InterPro" id="IPR045087">
    <property type="entry name" value="Cu-oxidase_fam"/>
</dbReference>
<organism evidence="3 4">
    <name type="scientific">Caldanaerobius fijiensis DSM 17918</name>
    <dbReference type="NCBI Taxonomy" id="1121256"/>
    <lineage>
        <taxon>Bacteria</taxon>
        <taxon>Bacillati</taxon>
        <taxon>Bacillota</taxon>
        <taxon>Clostridia</taxon>
        <taxon>Thermoanaerobacterales</taxon>
        <taxon>Thermoanaerobacteraceae</taxon>
        <taxon>Caldanaerobius</taxon>
    </lineage>
</organism>
<dbReference type="InterPro" id="IPR008972">
    <property type="entry name" value="Cupredoxin"/>
</dbReference>
<dbReference type="CDD" id="cd13844">
    <property type="entry name" value="CuRO_1_BOD_CotA_like"/>
    <property type="match status" value="1"/>
</dbReference>
<evidence type="ECO:0000259" key="2">
    <source>
        <dbReference type="Pfam" id="PF07732"/>
    </source>
</evidence>
<dbReference type="PANTHER" id="PTHR48267:SF1">
    <property type="entry name" value="BILIRUBIN OXIDASE"/>
    <property type="match status" value="1"/>
</dbReference>
<dbReference type="EMBL" id="FQVH01000014">
    <property type="protein sequence ID" value="SHF18719.1"/>
    <property type="molecule type" value="Genomic_DNA"/>
</dbReference>
<dbReference type="Proteomes" id="UP000184088">
    <property type="component" value="Unassembled WGS sequence"/>
</dbReference>
<protein>
    <submittedName>
        <fullName evidence="3">Multicopper oxidase</fullName>
    </submittedName>
</protein>
<evidence type="ECO:0000313" key="4">
    <source>
        <dbReference type="Proteomes" id="UP000184088"/>
    </source>
</evidence>
<dbReference type="Gene3D" id="2.60.40.420">
    <property type="entry name" value="Cupredoxins - blue copper proteins"/>
    <property type="match status" value="2"/>
</dbReference>
<feature type="domain" description="Plastocyanin-like" evidence="2">
    <location>
        <begin position="62"/>
        <end position="144"/>
    </location>
</feature>
<dbReference type="AlphaFoldDB" id="A0A1M4ZKY4"/>
<evidence type="ECO:0000256" key="1">
    <source>
        <dbReference type="ARBA" id="ARBA00010609"/>
    </source>
</evidence>
<keyword evidence="4" id="KW-1185">Reference proteome</keyword>